<organism evidence="2">
    <name type="scientific">marine metagenome</name>
    <dbReference type="NCBI Taxonomy" id="408172"/>
    <lineage>
        <taxon>unclassified sequences</taxon>
        <taxon>metagenomes</taxon>
        <taxon>ecological metagenomes</taxon>
    </lineage>
</organism>
<dbReference type="EMBL" id="UINC01065078">
    <property type="protein sequence ID" value="SVB94360.1"/>
    <property type="molecule type" value="Genomic_DNA"/>
</dbReference>
<evidence type="ECO:0000259" key="1">
    <source>
        <dbReference type="PROSITE" id="PS50157"/>
    </source>
</evidence>
<reference evidence="2" key="1">
    <citation type="submission" date="2018-05" db="EMBL/GenBank/DDBJ databases">
        <authorList>
            <person name="Lanie J.A."/>
            <person name="Ng W.-L."/>
            <person name="Kazmierczak K.M."/>
            <person name="Andrzejewski T.M."/>
            <person name="Davidsen T.M."/>
            <person name="Wayne K.J."/>
            <person name="Tettelin H."/>
            <person name="Glass J.I."/>
            <person name="Rusch D."/>
            <person name="Podicherti R."/>
            <person name="Tsui H.-C.T."/>
            <person name="Winkler M.E."/>
        </authorList>
    </citation>
    <scope>NUCLEOTIDE SEQUENCE</scope>
</reference>
<protein>
    <recommendedName>
        <fullName evidence="1">C2H2-type domain-containing protein</fullName>
    </recommendedName>
</protein>
<dbReference type="PROSITE" id="PS00028">
    <property type="entry name" value="ZINC_FINGER_C2H2_1"/>
    <property type="match status" value="2"/>
</dbReference>
<sequence length="63" mass="7770">MGLFKKIQCDKCDEKFRKQEELMHHQLLAHAEDSRYDCKVCDEYFDSMEAMRTHLMRKHSYKR</sequence>
<dbReference type="SMART" id="SM00355">
    <property type="entry name" value="ZnF_C2H2"/>
    <property type="match status" value="2"/>
</dbReference>
<dbReference type="InterPro" id="IPR013087">
    <property type="entry name" value="Znf_C2H2_type"/>
</dbReference>
<dbReference type="InterPro" id="IPR036236">
    <property type="entry name" value="Znf_C2H2_sf"/>
</dbReference>
<proteinExistence type="predicted"/>
<dbReference type="Pfam" id="PF00096">
    <property type="entry name" value="zf-C2H2"/>
    <property type="match status" value="1"/>
</dbReference>
<feature type="domain" description="C2H2-type" evidence="1">
    <location>
        <begin position="7"/>
        <end position="35"/>
    </location>
</feature>
<accession>A0A382I3Y9</accession>
<gene>
    <name evidence="2" type="ORF">METZ01_LOCUS247214</name>
</gene>
<evidence type="ECO:0000313" key="2">
    <source>
        <dbReference type="EMBL" id="SVB94360.1"/>
    </source>
</evidence>
<dbReference type="PROSITE" id="PS50157">
    <property type="entry name" value="ZINC_FINGER_C2H2_2"/>
    <property type="match status" value="2"/>
</dbReference>
<dbReference type="Pfam" id="PF13894">
    <property type="entry name" value="zf-C2H2_4"/>
    <property type="match status" value="1"/>
</dbReference>
<dbReference type="AlphaFoldDB" id="A0A382I3Y9"/>
<dbReference type="SUPFAM" id="SSF57667">
    <property type="entry name" value="beta-beta-alpha zinc fingers"/>
    <property type="match status" value="1"/>
</dbReference>
<dbReference type="Gene3D" id="3.30.160.60">
    <property type="entry name" value="Classic Zinc Finger"/>
    <property type="match status" value="1"/>
</dbReference>
<name>A0A382I3Y9_9ZZZZ</name>
<feature type="domain" description="C2H2-type" evidence="1">
    <location>
        <begin position="36"/>
        <end position="63"/>
    </location>
</feature>